<reference evidence="2" key="1">
    <citation type="submission" date="2021-02" db="EMBL/GenBank/DDBJ databases">
        <authorList>
            <person name="Nowell W R."/>
        </authorList>
    </citation>
    <scope>NUCLEOTIDE SEQUENCE</scope>
</reference>
<dbReference type="EMBL" id="CAJNOH010000145">
    <property type="protein sequence ID" value="CAF0905223.1"/>
    <property type="molecule type" value="Genomic_DNA"/>
</dbReference>
<dbReference type="CDD" id="cd00063">
    <property type="entry name" value="FN3"/>
    <property type="match status" value="1"/>
</dbReference>
<evidence type="ECO:0000313" key="2">
    <source>
        <dbReference type="EMBL" id="CAF1548703.1"/>
    </source>
</evidence>
<comment type="caution">
    <text evidence="2">The sequence shown here is derived from an EMBL/GenBank/DDBJ whole genome shotgun (WGS) entry which is preliminary data.</text>
</comment>
<dbReference type="Gene3D" id="2.60.40.10">
    <property type="entry name" value="Immunoglobulins"/>
    <property type="match status" value="1"/>
</dbReference>
<dbReference type="SUPFAM" id="SSF49265">
    <property type="entry name" value="Fibronectin type III"/>
    <property type="match status" value="1"/>
</dbReference>
<evidence type="ECO:0000313" key="1">
    <source>
        <dbReference type="EMBL" id="CAF0905223.1"/>
    </source>
</evidence>
<name>A0A815WWM9_9BILA</name>
<evidence type="ECO:0000313" key="3">
    <source>
        <dbReference type="Proteomes" id="UP000663870"/>
    </source>
</evidence>
<gene>
    <name evidence="2" type="ORF">JXQ802_LOCUS43472</name>
    <name evidence="1" type="ORF">PYM288_LOCUS9729</name>
</gene>
<accession>A0A815WWM9</accession>
<protein>
    <submittedName>
        <fullName evidence="2">Uncharacterized protein</fullName>
    </submittedName>
</protein>
<dbReference type="Proteomes" id="UP000663854">
    <property type="component" value="Unassembled WGS sequence"/>
</dbReference>
<dbReference type="AlphaFoldDB" id="A0A815WWM9"/>
<dbReference type="EMBL" id="CAJNOL010003142">
    <property type="protein sequence ID" value="CAF1548703.1"/>
    <property type="molecule type" value="Genomic_DNA"/>
</dbReference>
<organism evidence="2 3">
    <name type="scientific">Rotaria sordida</name>
    <dbReference type="NCBI Taxonomy" id="392033"/>
    <lineage>
        <taxon>Eukaryota</taxon>
        <taxon>Metazoa</taxon>
        <taxon>Spiralia</taxon>
        <taxon>Gnathifera</taxon>
        <taxon>Rotifera</taxon>
        <taxon>Eurotatoria</taxon>
        <taxon>Bdelloidea</taxon>
        <taxon>Philodinida</taxon>
        <taxon>Philodinidae</taxon>
        <taxon>Rotaria</taxon>
    </lineage>
</organism>
<dbReference type="InterPro" id="IPR036116">
    <property type="entry name" value="FN3_sf"/>
</dbReference>
<proteinExistence type="predicted"/>
<dbReference type="InterPro" id="IPR003961">
    <property type="entry name" value="FN3_dom"/>
</dbReference>
<keyword evidence="3" id="KW-1185">Reference proteome</keyword>
<sequence length="90" mass="10490">MIKRDAITISCGSWKYDNGSEFIGYIVEKHDASRNVWQRSEYNNLCTSTYTNIGFTEDVAHHFHIRISIFILSPSLFLNVKYSFEQISFS</sequence>
<dbReference type="Proteomes" id="UP000663870">
    <property type="component" value="Unassembled WGS sequence"/>
</dbReference>
<dbReference type="InterPro" id="IPR013783">
    <property type="entry name" value="Ig-like_fold"/>
</dbReference>